<keyword evidence="5" id="KW-1185">Reference proteome</keyword>
<evidence type="ECO:0000256" key="2">
    <source>
        <dbReference type="ARBA" id="ARBA00022801"/>
    </source>
</evidence>
<dbReference type="SFLD" id="SFLDG01142">
    <property type="entry name" value="C2.B.2:_Mannosyl-3-phosphoglyc"/>
    <property type="match status" value="1"/>
</dbReference>
<dbReference type="NCBIfam" id="TIGR01484">
    <property type="entry name" value="HAD-SF-IIB"/>
    <property type="match status" value="1"/>
</dbReference>
<dbReference type="Proteomes" id="UP001269819">
    <property type="component" value="Unassembled WGS sequence"/>
</dbReference>
<dbReference type="NCBIfam" id="TIGR01486">
    <property type="entry name" value="HAD-SF-IIB-MPGP"/>
    <property type="match status" value="1"/>
</dbReference>
<dbReference type="PANTHER" id="PTHR10000">
    <property type="entry name" value="PHOSPHOSERINE PHOSPHATASE"/>
    <property type="match status" value="1"/>
</dbReference>
<dbReference type="InterPro" id="IPR023214">
    <property type="entry name" value="HAD_sf"/>
</dbReference>
<keyword evidence="3" id="KW-0460">Magnesium</keyword>
<evidence type="ECO:0000313" key="4">
    <source>
        <dbReference type="EMBL" id="MDV2077689.1"/>
    </source>
</evidence>
<dbReference type="Pfam" id="PF08282">
    <property type="entry name" value="Hydrolase_3"/>
    <property type="match status" value="1"/>
</dbReference>
<dbReference type="InterPro" id="IPR036412">
    <property type="entry name" value="HAD-like_sf"/>
</dbReference>
<dbReference type="Gene3D" id="3.30.980.20">
    <property type="entry name" value="Putative mannosyl-3-phosphoglycerate phosphatase, domain 2"/>
    <property type="match status" value="1"/>
</dbReference>
<dbReference type="EMBL" id="JAWIIJ010000002">
    <property type="protein sequence ID" value="MDV2077689.1"/>
    <property type="molecule type" value="Genomic_DNA"/>
</dbReference>
<comment type="caution">
    <text evidence="4">The sequence shown here is derived from an EMBL/GenBank/DDBJ whole genome shotgun (WGS) entry which is preliminary data.</text>
</comment>
<dbReference type="PANTHER" id="PTHR10000:SF8">
    <property type="entry name" value="HAD SUPERFAMILY HYDROLASE-LIKE, TYPE 3"/>
    <property type="match status" value="1"/>
</dbReference>
<proteinExistence type="predicted"/>
<reference evidence="4 5" key="1">
    <citation type="submission" date="2023-10" db="EMBL/GenBank/DDBJ databases">
        <title>Characteristics and mechanism of a salt-tolerant marine origin heterotrophic nitrifying- aerobic denitrifying bacteria Marinobacter xestospongiae HN1.</title>
        <authorList>
            <person name="Qi R."/>
        </authorList>
    </citation>
    <scope>NUCLEOTIDE SEQUENCE [LARGE SCALE GENOMIC DNA]</scope>
    <source>
        <strain evidence="4 5">HN1</strain>
    </source>
</reference>
<dbReference type="SFLD" id="SFLDG01140">
    <property type="entry name" value="C2.B:_Phosphomannomutase_and_P"/>
    <property type="match status" value="1"/>
</dbReference>
<dbReference type="SUPFAM" id="SSF56784">
    <property type="entry name" value="HAD-like"/>
    <property type="match status" value="1"/>
</dbReference>
<dbReference type="SFLD" id="SFLDS00003">
    <property type="entry name" value="Haloacid_Dehalogenase"/>
    <property type="match status" value="1"/>
</dbReference>
<protein>
    <submittedName>
        <fullName evidence="4">HAD-IIB family hydrolase</fullName>
    </submittedName>
</protein>
<sequence length="267" mass="29398">MTHTRLLLFSDLDGTLLDHHSYDWSPARPALARLWAAGVPLILSTSKTAAEVSALRNQLAADTPCIVENGAMVLIPANSVGPGPERAHCFADDHPRLLTVLADLRSLGYRFRSFSDMSNDELSGLTGLSPQAAAMARQREGTEPLLWLGSDGEREQFRLALRKRGLRLLAGGRFDHVMGDFDKADGVRYLVEHYRRAWPEAHWVTVALGDGPNDQAMLAAVDVPVIIQGVRSDQLQLPSDRHVMRSLKKGPAGWNECVLNILMEYGV</sequence>
<dbReference type="InterPro" id="IPR006381">
    <property type="entry name" value="HAD-SF-IIB-MPGP"/>
</dbReference>
<keyword evidence="2 4" id="KW-0378">Hydrolase</keyword>
<evidence type="ECO:0000313" key="5">
    <source>
        <dbReference type="Proteomes" id="UP001269819"/>
    </source>
</evidence>
<dbReference type="Gene3D" id="3.40.50.1000">
    <property type="entry name" value="HAD superfamily/HAD-like"/>
    <property type="match status" value="1"/>
</dbReference>
<name>A0ABU3VTU8_9GAMM</name>
<evidence type="ECO:0000256" key="1">
    <source>
        <dbReference type="ARBA" id="ARBA00022723"/>
    </source>
</evidence>
<dbReference type="InterPro" id="IPR006379">
    <property type="entry name" value="HAD-SF_hydro_IIB"/>
</dbReference>
<evidence type="ECO:0000256" key="3">
    <source>
        <dbReference type="ARBA" id="ARBA00022842"/>
    </source>
</evidence>
<dbReference type="GO" id="GO:0016787">
    <property type="term" value="F:hydrolase activity"/>
    <property type="evidence" value="ECO:0007669"/>
    <property type="project" value="UniProtKB-KW"/>
</dbReference>
<gene>
    <name evidence="4" type="ORF">RYS15_03305</name>
</gene>
<accession>A0ABU3VTU8</accession>
<organism evidence="4 5">
    <name type="scientific">Marinobacter xestospongiae</name>
    <dbReference type="NCBI Taxonomy" id="994319"/>
    <lineage>
        <taxon>Bacteria</taxon>
        <taxon>Pseudomonadati</taxon>
        <taxon>Pseudomonadota</taxon>
        <taxon>Gammaproteobacteria</taxon>
        <taxon>Pseudomonadales</taxon>
        <taxon>Marinobacteraceae</taxon>
        <taxon>Marinobacter</taxon>
    </lineage>
</organism>
<dbReference type="RefSeq" id="WP_316972578.1">
    <property type="nucleotide sequence ID" value="NZ_JAWIIJ010000002.1"/>
</dbReference>
<keyword evidence="1" id="KW-0479">Metal-binding</keyword>